<dbReference type="Pfam" id="PF00084">
    <property type="entry name" value="Sushi"/>
    <property type="match status" value="1"/>
</dbReference>
<evidence type="ECO:0000313" key="4">
    <source>
        <dbReference type="EMBL" id="GIZ04748.1"/>
    </source>
</evidence>
<feature type="domain" description="Sushi" evidence="3">
    <location>
        <begin position="33"/>
        <end position="67"/>
    </location>
</feature>
<organism evidence="4 5">
    <name type="scientific">Caerostris extrusa</name>
    <name type="common">Bark spider</name>
    <name type="synonym">Caerostris bankana</name>
    <dbReference type="NCBI Taxonomy" id="172846"/>
    <lineage>
        <taxon>Eukaryota</taxon>
        <taxon>Metazoa</taxon>
        <taxon>Ecdysozoa</taxon>
        <taxon>Arthropoda</taxon>
        <taxon>Chelicerata</taxon>
        <taxon>Arachnida</taxon>
        <taxon>Araneae</taxon>
        <taxon>Araneomorphae</taxon>
        <taxon>Entelegynae</taxon>
        <taxon>Araneoidea</taxon>
        <taxon>Araneidae</taxon>
        <taxon>Caerostris</taxon>
    </lineage>
</organism>
<protein>
    <recommendedName>
        <fullName evidence="3">Sushi domain-containing protein</fullName>
    </recommendedName>
</protein>
<accession>A0AAV4YCL1</accession>
<dbReference type="Proteomes" id="UP001054945">
    <property type="component" value="Unassembled WGS sequence"/>
</dbReference>
<dbReference type="InterPro" id="IPR000436">
    <property type="entry name" value="Sushi_SCR_CCP_dom"/>
</dbReference>
<reference evidence="4 5" key="1">
    <citation type="submission" date="2021-06" db="EMBL/GenBank/DDBJ databases">
        <title>Caerostris extrusa draft genome.</title>
        <authorList>
            <person name="Kono N."/>
            <person name="Arakawa K."/>
        </authorList>
    </citation>
    <scope>NUCLEOTIDE SEQUENCE [LARGE SCALE GENOMIC DNA]</scope>
</reference>
<dbReference type="Gene3D" id="2.10.70.10">
    <property type="entry name" value="Complement Module, domain 1"/>
    <property type="match status" value="1"/>
</dbReference>
<comment type="caution">
    <text evidence="4">The sequence shown here is derived from an EMBL/GenBank/DDBJ whole genome shotgun (WGS) entry which is preliminary data.</text>
</comment>
<feature type="non-terminal residue" evidence="4">
    <location>
        <position position="181"/>
    </location>
</feature>
<evidence type="ECO:0000259" key="3">
    <source>
        <dbReference type="Pfam" id="PF00084"/>
    </source>
</evidence>
<proteinExistence type="predicted"/>
<keyword evidence="1" id="KW-1015">Disulfide bond</keyword>
<sequence>MHSGKERCLYVTKKKAARSRCFGGWNKDGECCFIGSVLEYGCDEEYELVGESMIECLPGSNWSSPRPFVNTRADAIFEAPTLMSTIEDLNRALADYRRTMEVNGWIPDDCPMTAPDTGEAPEASTSQLTAGPPTEKEGDYYRPEEGVEIHLRSLDTDTVEILNMSRVRKMEPGKEDFGECT</sequence>
<evidence type="ECO:0000256" key="2">
    <source>
        <dbReference type="SAM" id="MobiDB-lite"/>
    </source>
</evidence>
<feature type="region of interest" description="Disordered" evidence="2">
    <location>
        <begin position="113"/>
        <end position="141"/>
    </location>
</feature>
<dbReference type="InterPro" id="IPR035976">
    <property type="entry name" value="Sushi/SCR/CCP_sf"/>
</dbReference>
<dbReference type="AlphaFoldDB" id="A0AAV4YCL1"/>
<keyword evidence="5" id="KW-1185">Reference proteome</keyword>
<dbReference type="CDD" id="cd00033">
    <property type="entry name" value="CCP"/>
    <property type="match status" value="1"/>
</dbReference>
<evidence type="ECO:0000256" key="1">
    <source>
        <dbReference type="ARBA" id="ARBA00023157"/>
    </source>
</evidence>
<dbReference type="SUPFAM" id="SSF57535">
    <property type="entry name" value="Complement control module/SCR domain"/>
    <property type="match status" value="1"/>
</dbReference>
<dbReference type="EMBL" id="BPLR01001789">
    <property type="protein sequence ID" value="GIZ04748.1"/>
    <property type="molecule type" value="Genomic_DNA"/>
</dbReference>
<name>A0AAV4YCL1_CAEEX</name>
<gene>
    <name evidence="4" type="ORF">CEXT_32201</name>
</gene>
<evidence type="ECO:0000313" key="5">
    <source>
        <dbReference type="Proteomes" id="UP001054945"/>
    </source>
</evidence>